<evidence type="ECO:0000313" key="1">
    <source>
        <dbReference type="EMBL" id="MCA4705712.1"/>
    </source>
</evidence>
<comment type="caution">
    <text evidence="1">The sequence shown here is derived from an EMBL/GenBank/DDBJ whole genome shotgun (WGS) entry which is preliminary data.</text>
</comment>
<dbReference type="AlphaFoldDB" id="A0AAW4SYN5"/>
<proteinExistence type="predicted"/>
<evidence type="ECO:0000313" key="2">
    <source>
        <dbReference type="Proteomes" id="UP001198461"/>
    </source>
</evidence>
<dbReference type="EMBL" id="JAIWYE010000033">
    <property type="protein sequence ID" value="MCA4705712.1"/>
    <property type="molecule type" value="Genomic_DNA"/>
</dbReference>
<accession>A0AAW4SYN5</accession>
<reference evidence="1" key="1">
    <citation type="submission" date="2023-08" db="EMBL/GenBank/DDBJ databases">
        <title>Mucin Metabolism Genes Underlie the Key Renovations of Bacteroides xylanisolvens Genomes in Captive Great Apes.</title>
        <authorList>
            <person name="Nishida A.H."/>
        </authorList>
    </citation>
    <scope>NUCLEOTIDE SEQUENCE</scope>
    <source>
        <strain evidence="1">P13.H9</strain>
    </source>
</reference>
<dbReference type="Proteomes" id="UP001198461">
    <property type="component" value="Unassembled WGS sequence"/>
</dbReference>
<dbReference type="RefSeq" id="WP_153882606.1">
    <property type="nucleotide sequence ID" value="NZ_AP031409.1"/>
</dbReference>
<sequence length="46" mass="5307">MKNEKKNKKASSHEEGFLGLLILHHPPAKFLTETLETVFLHSYNEV</sequence>
<protein>
    <recommendedName>
        <fullName evidence="3">AraC family transcriptional regulator</fullName>
    </recommendedName>
</protein>
<organism evidence="1 2">
    <name type="scientific">Bacteroides xylanisolvens</name>
    <dbReference type="NCBI Taxonomy" id="371601"/>
    <lineage>
        <taxon>Bacteria</taxon>
        <taxon>Pseudomonadati</taxon>
        <taxon>Bacteroidota</taxon>
        <taxon>Bacteroidia</taxon>
        <taxon>Bacteroidales</taxon>
        <taxon>Bacteroidaceae</taxon>
        <taxon>Bacteroides</taxon>
    </lineage>
</organism>
<evidence type="ECO:0008006" key="3">
    <source>
        <dbReference type="Google" id="ProtNLM"/>
    </source>
</evidence>
<gene>
    <name evidence="1" type="ORF">LD004_19090</name>
</gene>
<name>A0AAW4SYN5_9BACE</name>